<evidence type="ECO:0000313" key="3">
    <source>
        <dbReference type="Proteomes" id="UP000053144"/>
    </source>
</evidence>
<keyword evidence="1" id="KW-0812">Transmembrane</keyword>
<organism evidence="2 3">
    <name type="scientific">Phaseolus angularis</name>
    <name type="common">Azuki bean</name>
    <name type="synonym">Vigna angularis</name>
    <dbReference type="NCBI Taxonomy" id="3914"/>
    <lineage>
        <taxon>Eukaryota</taxon>
        <taxon>Viridiplantae</taxon>
        <taxon>Streptophyta</taxon>
        <taxon>Embryophyta</taxon>
        <taxon>Tracheophyta</taxon>
        <taxon>Spermatophyta</taxon>
        <taxon>Magnoliopsida</taxon>
        <taxon>eudicotyledons</taxon>
        <taxon>Gunneridae</taxon>
        <taxon>Pentapetalae</taxon>
        <taxon>rosids</taxon>
        <taxon>fabids</taxon>
        <taxon>Fabales</taxon>
        <taxon>Fabaceae</taxon>
        <taxon>Papilionoideae</taxon>
        <taxon>50 kb inversion clade</taxon>
        <taxon>NPAAA clade</taxon>
        <taxon>indigoferoid/millettioid clade</taxon>
        <taxon>Phaseoleae</taxon>
        <taxon>Vigna</taxon>
    </lineage>
</organism>
<sequence length="147" mass="17216">MYKKVTETNIEEFEANNRDLTLRNEAFGEVRPSGSKRMEEKTLVMLWFRSISVVKERSKLEKRGAFTAVDFHYTSRFMNRGIFSRDIFENSKVTKAYVSMHYYFYASRNIWFTLIMCVKGFGFVQAFVVGATAIADLVKTTLGQREW</sequence>
<evidence type="ECO:0000313" key="2">
    <source>
        <dbReference type="EMBL" id="KOM46828.1"/>
    </source>
</evidence>
<feature type="transmembrane region" description="Helical" evidence="1">
    <location>
        <begin position="110"/>
        <end position="135"/>
    </location>
</feature>
<name>A0A0L9UVP1_PHAAN</name>
<keyword evidence="1" id="KW-1133">Transmembrane helix</keyword>
<evidence type="ECO:0000256" key="1">
    <source>
        <dbReference type="SAM" id="Phobius"/>
    </source>
</evidence>
<keyword evidence="1" id="KW-0472">Membrane</keyword>
<dbReference type="AlphaFoldDB" id="A0A0L9UVP1"/>
<protein>
    <submittedName>
        <fullName evidence="2">Uncharacterized protein</fullName>
    </submittedName>
</protein>
<dbReference type="EMBL" id="CM003377">
    <property type="protein sequence ID" value="KOM46828.1"/>
    <property type="molecule type" value="Genomic_DNA"/>
</dbReference>
<dbReference type="Proteomes" id="UP000053144">
    <property type="component" value="Chromosome 7"/>
</dbReference>
<gene>
    <name evidence="2" type="ORF">LR48_Vigan07g053200</name>
</gene>
<proteinExistence type="predicted"/>
<reference evidence="3" key="1">
    <citation type="journal article" date="2015" name="Proc. Natl. Acad. Sci. U.S.A.">
        <title>Genome sequencing of adzuki bean (Vigna angularis) provides insight into high starch and low fat accumulation and domestication.</title>
        <authorList>
            <person name="Yang K."/>
            <person name="Tian Z."/>
            <person name="Chen C."/>
            <person name="Luo L."/>
            <person name="Zhao B."/>
            <person name="Wang Z."/>
            <person name="Yu L."/>
            <person name="Li Y."/>
            <person name="Sun Y."/>
            <person name="Li W."/>
            <person name="Chen Y."/>
            <person name="Li Y."/>
            <person name="Zhang Y."/>
            <person name="Ai D."/>
            <person name="Zhao J."/>
            <person name="Shang C."/>
            <person name="Ma Y."/>
            <person name="Wu B."/>
            <person name="Wang M."/>
            <person name="Gao L."/>
            <person name="Sun D."/>
            <person name="Zhang P."/>
            <person name="Guo F."/>
            <person name="Wang W."/>
            <person name="Li Y."/>
            <person name="Wang J."/>
            <person name="Varshney R.K."/>
            <person name="Wang J."/>
            <person name="Ling H.Q."/>
            <person name="Wan P."/>
        </authorList>
    </citation>
    <scope>NUCLEOTIDE SEQUENCE</scope>
    <source>
        <strain evidence="3">cv. Jingnong 6</strain>
    </source>
</reference>
<dbReference type="Gramene" id="KOM46828">
    <property type="protein sequence ID" value="KOM46828"/>
    <property type="gene ID" value="LR48_Vigan07g053200"/>
</dbReference>
<accession>A0A0L9UVP1</accession>